<evidence type="ECO:0000313" key="7">
    <source>
        <dbReference type="EMBL" id="EPS60106.1"/>
    </source>
</evidence>
<dbReference type="FunFam" id="1.10.10.60:FF:000002">
    <property type="entry name" value="Myb family transcription factor"/>
    <property type="match status" value="1"/>
</dbReference>
<organism evidence="7 8">
    <name type="scientific">Genlisea aurea</name>
    <dbReference type="NCBI Taxonomy" id="192259"/>
    <lineage>
        <taxon>Eukaryota</taxon>
        <taxon>Viridiplantae</taxon>
        <taxon>Streptophyta</taxon>
        <taxon>Embryophyta</taxon>
        <taxon>Tracheophyta</taxon>
        <taxon>Spermatophyta</taxon>
        <taxon>Magnoliopsida</taxon>
        <taxon>eudicotyledons</taxon>
        <taxon>Gunneridae</taxon>
        <taxon>Pentapetalae</taxon>
        <taxon>asterids</taxon>
        <taxon>lamiids</taxon>
        <taxon>Lamiales</taxon>
        <taxon>Lentibulariaceae</taxon>
        <taxon>Genlisea</taxon>
    </lineage>
</organism>
<keyword evidence="8" id="KW-1185">Reference proteome</keyword>
<dbReference type="PROSITE" id="PS51294">
    <property type="entry name" value="HTH_MYB"/>
    <property type="match status" value="1"/>
</dbReference>
<evidence type="ECO:0000256" key="4">
    <source>
        <dbReference type="ARBA" id="ARBA00023242"/>
    </source>
</evidence>
<dbReference type="Proteomes" id="UP000015453">
    <property type="component" value="Unassembled WGS sequence"/>
</dbReference>
<sequence>MMPSPAADLFPLHEKLSESRVRYKGGEDKVPLLSLSTVETKDLKEEMINNYSSGLSSTSRSMASSPAADSKLNSKKRRRCWSPDLHRKFVSVLQQLGGAQVATPKQIRELMQVDGLTNDEVKSHLQKYRVHVRRTDKVSVAKSRGERPCKTSKNGNSPTGSLELARSMTEDYEEEEEEEDVSEINNQ</sequence>
<reference evidence="7 8" key="1">
    <citation type="journal article" date="2013" name="BMC Genomics">
        <title>The miniature genome of a carnivorous plant Genlisea aurea contains a low number of genes and short non-coding sequences.</title>
        <authorList>
            <person name="Leushkin E.V."/>
            <person name="Sutormin R.A."/>
            <person name="Nabieva E.R."/>
            <person name="Penin A.A."/>
            <person name="Kondrashov A.S."/>
            <person name="Logacheva M.D."/>
        </authorList>
    </citation>
    <scope>NUCLEOTIDE SEQUENCE [LARGE SCALE GENOMIC DNA]</scope>
</reference>
<dbReference type="Gene3D" id="1.10.10.60">
    <property type="entry name" value="Homeodomain-like"/>
    <property type="match status" value="1"/>
</dbReference>
<gene>
    <name evidence="7" type="ORF">M569_14698</name>
</gene>
<feature type="compositionally biased region" description="Basic and acidic residues" evidence="5">
    <location>
        <begin position="136"/>
        <end position="149"/>
    </location>
</feature>
<feature type="compositionally biased region" description="Polar residues" evidence="5">
    <location>
        <begin position="151"/>
        <end position="160"/>
    </location>
</feature>
<dbReference type="GO" id="GO:0005634">
    <property type="term" value="C:nucleus"/>
    <property type="evidence" value="ECO:0007669"/>
    <property type="project" value="UniProtKB-SubCell"/>
</dbReference>
<dbReference type="Pfam" id="PF00249">
    <property type="entry name" value="Myb_DNA-binding"/>
    <property type="match status" value="1"/>
</dbReference>
<dbReference type="InterPro" id="IPR017930">
    <property type="entry name" value="Myb_dom"/>
</dbReference>
<keyword evidence="4" id="KW-0539">Nucleus</keyword>
<evidence type="ECO:0000259" key="6">
    <source>
        <dbReference type="PROSITE" id="PS51294"/>
    </source>
</evidence>
<name>S8C6R3_9LAMI</name>
<comment type="subcellular location">
    <subcellularLocation>
        <location evidence="1">Nucleus</location>
    </subcellularLocation>
</comment>
<dbReference type="PANTHER" id="PTHR31003:SF22">
    <property type="entry name" value="TRANSCRIPTION FACTOR HHO5"/>
    <property type="match status" value="1"/>
</dbReference>
<dbReference type="GO" id="GO:0003700">
    <property type="term" value="F:DNA-binding transcription factor activity"/>
    <property type="evidence" value="ECO:0007669"/>
    <property type="project" value="InterPro"/>
</dbReference>
<feature type="compositionally biased region" description="Acidic residues" evidence="5">
    <location>
        <begin position="170"/>
        <end position="187"/>
    </location>
</feature>
<evidence type="ECO:0000256" key="3">
    <source>
        <dbReference type="ARBA" id="ARBA00023163"/>
    </source>
</evidence>
<dbReference type="OrthoDB" id="1908613at2759"/>
<accession>S8C6R3</accession>
<dbReference type="InterPro" id="IPR009057">
    <property type="entry name" value="Homeodomain-like_sf"/>
</dbReference>
<evidence type="ECO:0000256" key="5">
    <source>
        <dbReference type="SAM" id="MobiDB-lite"/>
    </source>
</evidence>
<dbReference type="EMBL" id="AUSU01007818">
    <property type="protein sequence ID" value="EPS60106.1"/>
    <property type="molecule type" value="Genomic_DNA"/>
</dbReference>
<feature type="region of interest" description="Disordered" evidence="5">
    <location>
        <begin position="136"/>
        <end position="187"/>
    </location>
</feature>
<comment type="caution">
    <text evidence="7">The sequence shown here is derived from an EMBL/GenBank/DDBJ whole genome shotgun (WGS) entry which is preliminary data.</text>
</comment>
<feature type="compositionally biased region" description="Low complexity" evidence="5">
    <location>
        <begin position="52"/>
        <end position="65"/>
    </location>
</feature>
<dbReference type="PANTHER" id="PTHR31003">
    <property type="entry name" value="MYB FAMILY TRANSCRIPTION FACTOR"/>
    <property type="match status" value="1"/>
</dbReference>
<evidence type="ECO:0000256" key="2">
    <source>
        <dbReference type="ARBA" id="ARBA00023015"/>
    </source>
</evidence>
<feature type="region of interest" description="Disordered" evidence="5">
    <location>
        <begin position="52"/>
        <end position="78"/>
    </location>
</feature>
<proteinExistence type="predicted"/>
<dbReference type="NCBIfam" id="TIGR01557">
    <property type="entry name" value="myb_SHAQKYF"/>
    <property type="match status" value="1"/>
</dbReference>
<dbReference type="InterPro" id="IPR044787">
    <property type="entry name" value="HHO5-like"/>
</dbReference>
<dbReference type="InterPro" id="IPR006447">
    <property type="entry name" value="Myb_dom_plants"/>
</dbReference>
<keyword evidence="2" id="KW-0805">Transcription regulation</keyword>
<feature type="domain" description="HTH myb-type" evidence="6">
    <location>
        <begin position="73"/>
        <end position="133"/>
    </location>
</feature>
<evidence type="ECO:0000313" key="8">
    <source>
        <dbReference type="Proteomes" id="UP000015453"/>
    </source>
</evidence>
<evidence type="ECO:0000256" key="1">
    <source>
        <dbReference type="ARBA" id="ARBA00004123"/>
    </source>
</evidence>
<keyword evidence="3" id="KW-0804">Transcription</keyword>
<dbReference type="GO" id="GO:0003677">
    <property type="term" value="F:DNA binding"/>
    <property type="evidence" value="ECO:0007669"/>
    <property type="project" value="UniProtKB-KW"/>
</dbReference>
<dbReference type="InterPro" id="IPR001005">
    <property type="entry name" value="SANT/Myb"/>
</dbReference>
<dbReference type="SUPFAM" id="SSF46689">
    <property type="entry name" value="Homeodomain-like"/>
    <property type="match status" value="1"/>
</dbReference>
<protein>
    <recommendedName>
        <fullName evidence="6">HTH myb-type domain-containing protein</fullName>
    </recommendedName>
</protein>
<dbReference type="AlphaFoldDB" id="S8C6R3"/>